<keyword evidence="4" id="KW-0597">Phosphoprotein</keyword>
<reference evidence="10 11" key="1">
    <citation type="submission" date="2019-03" db="EMBL/GenBank/DDBJ databases">
        <title>First draft genome of Liparis tanakae, snailfish: a comprehensive survey of snailfish specific genes.</title>
        <authorList>
            <person name="Kim W."/>
            <person name="Song I."/>
            <person name="Jeong J.-H."/>
            <person name="Kim D."/>
            <person name="Kim S."/>
            <person name="Ryu S."/>
            <person name="Song J.Y."/>
            <person name="Lee S.K."/>
        </authorList>
    </citation>
    <scope>NUCLEOTIDE SEQUENCE [LARGE SCALE GENOMIC DNA]</scope>
    <source>
        <tissue evidence="10">Muscle</tissue>
    </source>
</reference>
<dbReference type="PANTHER" id="PTHR46047:SF1">
    <property type="entry name" value="TYROSINE-PROTEIN PHOSPHATASE NON-RECEPTOR TYPE 2"/>
    <property type="match status" value="1"/>
</dbReference>
<evidence type="ECO:0000256" key="2">
    <source>
        <dbReference type="ARBA" id="ARBA00009701"/>
    </source>
</evidence>
<comment type="subcellular location">
    <subcellularLocation>
        <location evidence="1">Endomembrane system</location>
    </subcellularLocation>
</comment>
<dbReference type="GO" id="GO:0004726">
    <property type="term" value="F:non-membrane spanning protein tyrosine phosphatase activity"/>
    <property type="evidence" value="ECO:0007669"/>
    <property type="project" value="TreeGrafter"/>
</dbReference>
<evidence type="ECO:0000313" key="11">
    <source>
        <dbReference type="Proteomes" id="UP000314294"/>
    </source>
</evidence>
<dbReference type="InterPro" id="IPR000242">
    <property type="entry name" value="PTP_cat"/>
</dbReference>
<evidence type="ECO:0000256" key="6">
    <source>
        <dbReference type="ARBA" id="ARBA00022912"/>
    </source>
</evidence>
<dbReference type="Gene3D" id="3.90.190.10">
    <property type="entry name" value="Protein tyrosine phosphatase superfamily"/>
    <property type="match status" value="1"/>
</dbReference>
<dbReference type="PROSITE" id="PS50055">
    <property type="entry name" value="TYR_PHOSPHATASE_PTP"/>
    <property type="match status" value="1"/>
</dbReference>
<dbReference type="GO" id="GO:0019901">
    <property type="term" value="F:protein kinase binding"/>
    <property type="evidence" value="ECO:0007669"/>
    <property type="project" value="TreeGrafter"/>
</dbReference>
<keyword evidence="10" id="KW-0675">Receptor</keyword>
<dbReference type="InterPro" id="IPR051985">
    <property type="entry name" value="NR_tyrosine_phosphatase"/>
</dbReference>
<feature type="domain" description="Tyrosine-protein phosphatase" evidence="8">
    <location>
        <begin position="8"/>
        <end position="129"/>
    </location>
</feature>
<evidence type="ECO:0000256" key="5">
    <source>
        <dbReference type="ARBA" id="ARBA00022801"/>
    </source>
</evidence>
<evidence type="ECO:0000313" key="10">
    <source>
        <dbReference type="EMBL" id="TNN22746.1"/>
    </source>
</evidence>
<keyword evidence="6" id="KW-0904">Protein phosphatase</keyword>
<proteinExistence type="inferred from homology"/>
<feature type="domain" description="Tyrosine specific protein phosphatases" evidence="9">
    <location>
        <begin position="97"/>
        <end position="121"/>
    </location>
</feature>
<dbReference type="GO" id="GO:0012505">
    <property type="term" value="C:endomembrane system"/>
    <property type="evidence" value="ECO:0007669"/>
    <property type="project" value="UniProtKB-SubCell"/>
</dbReference>
<name>A0A4Z2E1K0_9TELE</name>
<evidence type="ECO:0000259" key="8">
    <source>
        <dbReference type="PROSITE" id="PS50055"/>
    </source>
</evidence>
<dbReference type="PANTHER" id="PTHR46047">
    <property type="entry name" value="TYROSINE-PROTEIN PHOSPHATASE NON-RECEPTOR TYPE 61F"/>
    <property type="match status" value="1"/>
</dbReference>
<dbReference type="InterPro" id="IPR016130">
    <property type="entry name" value="Tyr_Pase_AS"/>
</dbReference>
<dbReference type="PROSITE" id="PS50056">
    <property type="entry name" value="TYR_PHOSPHATASE_2"/>
    <property type="match status" value="1"/>
</dbReference>
<accession>A0A4Z2E1K0</accession>
<dbReference type="InterPro" id="IPR029021">
    <property type="entry name" value="Prot-tyrosine_phosphatase-like"/>
</dbReference>
<keyword evidence="11" id="KW-1185">Reference proteome</keyword>
<dbReference type="SUPFAM" id="SSF52799">
    <property type="entry name" value="(Phosphotyrosine protein) phosphatases II"/>
    <property type="match status" value="1"/>
</dbReference>
<evidence type="ECO:0000256" key="4">
    <source>
        <dbReference type="ARBA" id="ARBA00022553"/>
    </source>
</evidence>
<keyword evidence="7" id="KW-0472">Membrane</keyword>
<evidence type="ECO:0000256" key="1">
    <source>
        <dbReference type="ARBA" id="ARBA00004308"/>
    </source>
</evidence>
<dbReference type="GO" id="GO:0005737">
    <property type="term" value="C:cytoplasm"/>
    <property type="evidence" value="ECO:0007669"/>
    <property type="project" value="TreeGrafter"/>
</dbReference>
<evidence type="ECO:0000256" key="3">
    <source>
        <dbReference type="ARBA" id="ARBA00013064"/>
    </source>
</evidence>
<comment type="similarity">
    <text evidence="2">Belongs to the protein-tyrosine phosphatase family. Non-receptor class 1 subfamily.</text>
</comment>
<dbReference type="InterPro" id="IPR000387">
    <property type="entry name" value="Tyr_Pase_dom"/>
</dbReference>
<dbReference type="EC" id="3.1.3.48" evidence="3"/>
<sequence length="138" mass="14520">MSFSDTGFAVRLLSEEDRSYYSVRVLELQNTAVRPGAPRCVGHVSLMRSSLSGGPAGGEPALARVAPSRPTGESRQLFHFHYTTWPDFGVRESGSLGPEHGPPVVHCSAGIGRSGTLALVDTCLVLVRRGEGGGWGGG</sequence>
<dbReference type="AlphaFoldDB" id="A0A4Z2E1K0"/>
<dbReference type="PROSITE" id="PS00383">
    <property type="entry name" value="TYR_PHOSPHATASE_1"/>
    <property type="match status" value="1"/>
</dbReference>
<comment type="caution">
    <text evidence="10">The sequence shown here is derived from an EMBL/GenBank/DDBJ whole genome shotgun (WGS) entry which is preliminary data.</text>
</comment>
<gene>
    <name evidence="10" type="primary">Ptpn2_0</name>
    <name evidence="10" type="ORF">EYF80_067139</name>
</gene>
<evidence type="ECO:0000256" key="7">
    <source>
        <dbReference type="ARBA" id="ARBA00023136"/>
    </source>
</evidence>
<evidence type="ECO:0000259" key="9">
    <source>
        <dbReference type="PROSITE" id="PS50056"/>
    </source>
</evidence>
<dbReference type="Pfam" id="PF00102">
    <property type="entry name" value="Y_phosphatase"/>
    <property type="match status" value="1"/>
</dbReference>
<dbReference type="OrthoDB" id="9450131at2759"/>
<organism evidence="10 11">
    <name type="scientific">Liparis tanakae</name>
    <name type="common">Tanaka's snailfish</name>
    <dbReference type="NCBI Taxonomy" id="230148"/>
    <lineage>
        <taxon>Eukaryota</taxon>
        <taxon>Metazoa</taxon>
        <taxon>Chordata</taxon>
        <taxon>Craniata</taxon>
        <taxon>Vertebrata</taxon>
        <taxon>Euteleostomi</taxon>
        <taxon>Actinopterygii</taxon>
        <taxon>Neopterygii</taxon>
        <taxon>Teleostei</taxon>
        <taxon>Neoteleostei</taxon>
        <taxon>Acanthomorphata</taxon>
        <taxon>Eupercaria</taxon>
        <taxon>Perciformes</taxon>
        <taxon>Cottioidei</taxon>
        <taxon>Cottales</taxon>
        <taxon>Liparidae</taxon>
        <taxon>Liparis</taxon>
    </lineage>
</organism>
<dbReference type="GO" id="GO:0005634">
    <property type="term" value="C:nucleus"/>
    <property type="evidence" value="ECO:0007669"/>
    <property type="project" value="TreeGrafter"/>
</dbReference>
<protein>
    <recommendedName>
        <fullName evidence="3">protein-tyrosine-phosphatase</fullName>
        <ecNumber evidence="3">3.1.3.48</ecNumber>
    </recommendedName>
</protein>
<dbReference type="PRINTS" id="PR00700">
    <property type="entry name" value="PRTYPHPHTASE"/>
</dbReference>
<keyword evidence="5" id="KW-0378">Hydrolase</keyword>
<dbReference type="GO" id="GO:0046426">
    <property type="term" value="P:negative regulation of receptor signaling pathway via JAK-STAT"/>
    <property type="evidence" value="ECO:0007669"/>
    <property type="project" value="TreeGrafter"/>
</dbReference>
<dbReference type="EMBL" id="SRLO01021191">
    <property type="protein sequence ID" value="TNN22746.1"/>
    <property type="molecule type" value="Genomic_DNA"/>
</dbReference>
<dbReference type="Proteomes" id="UP000314294">
    <property type="component" value="Unassembled WGS sequence"/>
</dbReference>
<dbReference type="GO" id="GO:0070373">
    <property type="term" value="P:negative regulation of ERK1 and ERK2 cascade"/>
    <property type="evidence" value="ECO:0007669"/>
    <property type="project" value="TreeGrafter"/>
</dbReference>